<feature type="region of interest" description="Disordered" evidence="2">
    <location>
        <begin position="359"/>
        <end position="391"/>
    </location>
</feature>
<feature type="chain" id="PRO_5035179320" evidence="4">
    <location>
        <begin position="16"/>
        <end position="410"/>
    </location>
</feature>
<sequence length="410" mass="46384">MYNLFLLLNLSSAYAIQFTPAILEDTVITFSEWISLLLSRGVYVILATLIAFCFVVTTVKNKFCERKEADECKGKDETWSSLFLNKPNDQFWLPGTREQLAPSSNGKNTDTLMEAVETLKTELEKANRSRAELEETLALIEQKKDGEMIAIWKEESVQIKKESEESEIQLKIALEEKNDLSREIEQLRREREEKLSESAFKEKKKLVDSLDSARSEIEVLKNQMKDMKAERDMAVRLASDMMEKAKGVTQRDKEQRQLIEDMIDSELKRVREEDDVKSGENDLKTELDQIESMCLPDNPPAEGTFKSESSLCSKSSVCGTKCILHSDIRSLRMAVGDGPLTICNNLNDLFIAVQSNAVQSNVESPEEPRTTTSGSESSSVDEEGDGNKKILLTRSPAFRAFLNSFTQRNS</sequence>
<dbReference type="KEGG" id="clec:106662660"/>
<accession>A0A8I6REP2</accession>
<keyword evidence="1" id="KW-0175">Coiled coil</keyword>
<feature type="transmembrane region" description="Helical" evidence="3">
    <location>
        <begin position="39"/>
        <end position="59"/>
    </location>
</feature>
<dbReference type="EnsemblMetazoa" id="XM_014386885.2">
    <property type="protein sequence ID" value="XP_014242371.1"/>
    <property type="gene ID" value="LOC106662660"/>
</dbReference>
<evidence type="ECO:0000313" key="5">
    <source>
        <dbReference type="EnsemblMetazoa" id="XP_014242371.1"/>
    </source>
</evidence>
<dbReference type="OrthoDB" id="6621978at2759"/>
<keyword evidence="3" id="KW-0812">Transmembrane</keyword>
<protein>
    <submittedName>
        <fullName evidence="5">Uncharacterized protein</fullName>
    </submittedName>
</protein>
<dbReference type="Proteomes" id="UP000494040">
    <property type="component" value="Unassembled WGS sequence"/>
</dbReference>
<reference evidence="5" key="1">
    <citation type="submission" date="2022-01" db="UniProtKB">
        <authorList>
            <consortium name="EnsemblMetazoa"/>
        </authorList>
    </citation>
    <scope>IDENTIFICATION</scope>
</reference>
<keyword evidence="6" id="KW-1185">Reference proteome</keyword>
<keyword evidence="4" id="KW-0732">Signal</keyword>
<evidence type="ECO:0000313" key="6">
    <source>
        <dbReference type="Proteomes" id="UP000494040"/>
    </source>
</evidence>
<evidence type="ECO:0000256" key="3">
    <source>
        <dbReference type="SAM" id="Phobius"/>
    </source>
</evidence>
<dbReference type="GeneID" id="106662660"/>
<keyword evidence="3" id="KW-0472">Membrane</keyword>
<dbReference type="AlphaFoldDB" id="A0A8I6REP2"/>
<organism evidence="5 6">
    <name type="scientific">Cimex lectularius</name>
    <name type="common">Bed bug</name>
    <name type="synonym">Acanthia lectularia</name>
    <dbReference type="NCBI Taxonomy" id="79782"/>
    <lineage>
        <taxon>Eukaryota</taxon>
        <taxon>Metazoa</taxon>
        <taxon>Ecdysozoa</taxon>
        <taxon>Arthropoda</taxon>
        <taxon>Hexapoda</taxon>
        <taxon>Insecta</taxon>
        <taxon>Pterygota</taxon>
        <taxon>Neoptera</taxon>
        <taxon>Paraneoptera</taxon>
        <taxon>Hemiptera</taxon>
        <taxon>Heteroptera</taxon>
        <taxon>Panheteroptera</taxon>
        <taxon>Cimicomorpha</taxon>
        <taxon>Cimicidae</taxon>
        <taxon>Cimex</taxon>
    </lineage>
</organism>
<keyword evidence="3" id="KW-1133">Transmembrane helix</keyword>
<evidence type="ECO:0000256" key="1">
    <source>
        <dbReference type="SAM" id="Coils"/>
    </source>
</evidence>
<evidence type="ECO:0000256" key="2">
    <source>
        <dbReference type="SAM" id="MobiDB-lite"/>
    </source>
</evidence>
<feature type="signal peptide" evidence="4">
    <location>
        <begin position="1"/>
        <end position="15"/>
    </location>
</feature>
<proteinExistence type="predicted"/>
<dbReference type="RefSeq" id="XP_014242371.1">
    <property type="nucleotide sequence ID" value="XM_014386885.2"/>
</dbReference>
<name>A0A8I6REP2_CIMLE</name>
<evidence type="ECO:0000256" key="4">
    <source>
        <dbReference type="SAM" id="SignalP"/>
    </source>
</evidence>
<feature type="coiled-coil region" evidence="1">
    <location>
        <begin position="109"/>
        <end position="237"/>
    </location>
</feature>